<keyword evidence="6" id="KW-0963">Cytoplasm</keyword>
<dbReference type="Pfam" id="PF14748">
    <property type="entry name" value="P5CR_dimer"/>
    <property type="match status" value="1"/>
</dbReference>
<evidence type="ECO:0000256" key="5">
    <source>
        <dbReference type="ARBA" id="ARBA00058118"/>
    </source>
</evidence>
<feature type="domain" description="Pyrroline-5-carboxylate reductase catalytic N-terminal" evidence="9">
    <location>
        <begin position="21"/>
        <end position="118"/>
    </location>
</feature>
<accession>A0A383RBP2</accession>
<dbReference type="SUPFAM" id="SSF51735">
    <property type="entry name" value="NAD(P)-binding Rossmann-fold domains"/>
    <property type="match status" value="1"/>
</dbReference>
<evidence type="ECO:0000256" key="6">
    <source>
        <dbReference type="HAMAP-Rule" id="MF_01925"/>
    </source>
</evidence>
<keyword evidence="6 8" id="KW-0028">Amino-acid biosynthesis</keyword>
<dbReference type="EC" id="1.5.1.2" evidence="6 7"/>
<dbReference type="AlphaFoldDB" id="A0A383RBP2"/>
<evidence type="ECO:0000256" key="7">
    <source>
        <dbReference type="NCBIfam" id="TIGR00112"/>
    </source>
</evidence>
<evidence type="ECO:0000313" key="11">
    <source>
        <dbReference type="EMBL" id="SYX84535.1"/>
    </source>
</evidence>
<proteinExistence type="inferred from homology"/>
<comment type="subcellular location">
    <subcellularLocation>
        <location evidence="6">Cytoplasm</location>
    </subcellularLocation>
</comment>
<dbReference type="InterPro" id="IPR000304">
    <property type="entry name" value="Pyrroline-COOH_reductase"/>
</dbReference>
<sequence>MDIMNEIKSQEKDTFRSLHFSIFGAGSIAEAIVRGVLAKQLTEPARISMVNRSNNERLLELKRKYGVTIELSSEGKQKLLQEADVIVLCMKPKDAAGALHELKPLLRTGTLIISVIAGLSLHAIEHILGPIAAVRTMPNTSSTIGLGATAICCSNAVNDSQRGIAMAMFEAVGIAVEVEEQHMNIVTGLSGSGPAYLYYVMESMIQAAVEGGLTKEDARDLTVQTVLGAAEMVRLTQEEPAELRRKVTSPGGTTQAALDVMNTHHVGKTIVSAVHRAAERSQEMEHQIGREIE</sequence>
<dbReference type="PROSITE" id="PS00521">
    <property type="entry name" value="P5CR"/>
    <property type="match status" value="1"/>
</dbReference>
<organism evidence="11 12">
    <name type="scientific">Paenibacillus alvei</name>
    <name type="common">Bacillus alvei</name>
    <dbReference type="NCBI Taxonomy" id="44250"/>
    <lineage>
        <taxon>Bacteria</taxon>
        <taxon>Bacillati</taxon>
        <taxon>Bacillota</taxon>
        <taxon>Bacilli</taxon>
        <taxon>Bacillales</taxon>
        <taxon>Paenibacillaceae</taxon>
        <taxon>Paenibacillus</taxon>
    </lineage>
</organism>
<dbReference type="FunFam" id="1.10.3730.10:FF:000001">
    <property type="entry name" value="Pyrroline-5-carboxylate reductase"/>
    <property type="match status" value="1"/>
</dbReference>
<evidence type="ECO:0000256" key="3">
    <source>
        <dbReference type="ARBA" id="ARBA00022857"/>
    </source>
</evidence>
<dbReference type="EMBL" id="LS992241">
    <property type="protein sequence ID" value="SYX84535.1"/>
    <property type="molecule type" value="Genomic_DNA"/>
</dbReference>
<dbReference type="PANTHER" id="PTHR11645:SF49">
    <property type="entry name" value="PYRROLINE-5-CARBOXYLATE REDUCTASE 1"/>
    <property type="match status" value="1"/>
</dbReference>
<dbReference type="Gene3D" id="1.10.3730.10">
    <property type="entry name" value="ProC C-terminal domain-like"/>
    <property type="match status" value="1"/>
</dbReference>
<keyword evidence="3 6" id="KW-0521">NADP</keyword>
<dbReference type="InterPro" id="IPR053790">
    <property type="entry name" value="P5CR-like_CS"/>
</dbReference>
<protein>
    <recommendedName>
        <fullName evidence="6 7">Pyrroline-5-carboxylate reductase</fullName>
        <shortName evidence="6">P5C reductase</shortName>
        <shortName evidence="6">P5CR</shortName>
        <ecNumber evidence="6 7">1.5.1.2</ecNumber>
    </recommendedName>
    <alternativeName>
        <fullName evidence="6">PCA reductase</fullName>
    </alternativeName>
</protein>
<evidence type="ECO:0000256" key="1">
    <source>
        <dbReference type="ARBA" id="ARBA00005525"/>
    </source>
</evidence>
<dbReference type="InterPro" id="IPR028939">
    <property type="entry name" value="P5C_Rdtase_cat_N"/>
</dbReference>
<evidence type="ECO:0000259" key="10">
    <source>
        <dbReference type="Pfam" id="PF14748"/>
    </source>
</evidence>
<evidence type="ECO:0000256" key="8">
    <source>
        <dbReference type="RuleBase" id="RU003903"/>
    </source>
</evidence>
<dbReference type="PIRSF" id="PIRSF000193">
    <property type="entry name" value="Pyrrol-5-carb_rd"/>
    <property type="match status" value="1"/>
</dbReference>
<evidence type="ECO:0000256" key="2">
    <source>
        <dbReference type="ARBA" id="ARBA00022650"/>
    </source>
</evidence>
<dbReference type="PANTHER" id="PTHR11645">
    <property type="entry name" value="PYRROLINE-5-CARBOXYLATE REDUCTASE"/>
    <property type="match status" value="1"/>
</dbReference>
<comment type="pathway">
    <text evidence="6 8">Amino-acid biosynthesis; L-proline biosynthesis; L-proline from L-glutamate 5-semialdehyde: step 1/1.</text>
</comment>
<evidence type="ECO:0000256" key="4">
    <source>
        <dbReference type="ARBA" id="ARBA00023002"/>
    </source>
</evidence>
<dbReference type="InterPro" id="IPR036291">
    <property type="entry name" value="NAD(P)-bd_dom_sf"/>
</dbReference>
<dbReference type="SUPFAM" id="SSF48179">
    <property type="entry name" value="6-phosphogluconate dehydrogenase C-terminal domain-like"/>
    <property type="match status" value="1"/>
</dbReference>
<dbReference type="UniPathway" id="UPA00098">
    <property type="reaction ID" value="UER00361"/>
</dbReference>
<dbReference type="GO" id="GO:0055129">
    <property type="term" value="P:L-proline biosynthetic process"/>
    <property type="evidence" value="ECO:0007669"/>
    <property type="project" value="UniProtKB-UniRule"/>
</dbReference>
<dbReference type="Proteomes" id="UP000304148">
    <property type="component" value="Chromosome"/>
</dbReference>
<feature type="domain" description="Pyrroline-5-carboxylate reductase dimerisation" evidence="10">
    <location>
        <begin position="180"/>
        <end position="284"/>
    </location>
</feature>
<dbReference type="NCBIfam" id="TIGR00112">
    <property type="entry name" value="proC"/>
    <property type="match status" value="1"/>
</dbReference>
<comment type="similarity">
    <text evidence="1 6 8">Belongs to the pyrroline-5-carboxylate reductase family.</text>
</comment>
<dbReference type="Pfam" id="PF03807">
    <property type="entry name" value="F420_oxidored"/>
    <property type="match status" value="1"/>
</dbReference>
<reference evidence="12" key="1">
    <citation type="submission" date="2018-08" db="EMBL/GenBank/DDBJ databases">
        <authorList>
            <person name="Chevrot R."/>
        </authorList>
    </citation>
    <scope>NUCLEOTIDE SEQUENCE [LARGE SCALE GENOMIC DNA]</scope>
</reference>
<dbReference type="GO" id="GO:0005737">
    <property type="term" value="C:cytoplasm"/>
    <property type="evidence" value="ECO:0007669"/>
    <property type="project" value="UniProtKB-SubCell"/>
</dbReference>
<dbReference type="GO" id="GO:0004735">
    <property type="term" value="F:pyrroline-5-carboxylate reductase activity"/>
    <property type="evidence" value="ECO:0007669"/>
    <property type="project" value="UniProtKB-UniRule"/>
</dbReference>
<dbReference type="InterPro" id="IPR029036">
    <property type="entry name" value="P5CR_dimer"/>
</dbReference>
<evidence type="ECO:0000259" key="9">
    <source>
        <dbReference type="Pfam" id="PF03807"/>
    </source>
</evidence>
<keyword evidence="2 6" id="KW-0641">Proline biosynthesis</keyword>
<dbReference type="HAMAP" id="MF_01925">
    <property type="entry name" value="P5C_reductase"/>
    <property type="match status" value="1"/>
</dbReference>
<evidence type="ECO:0000313" key="12">
    <source>
        <dbReference type="Proteomes" id="UP000304148"/>
    </source>
</evidence>
<gene>
    <name evidence="11" type="primary">proI</name>
    <name evidence="6" type="synonym">proC</name>
    <name evidence="11" type="ORF">PBLR_12957</name>
</gene>
<comment type="catalytic activity">
    <reaction evidence="6">
        <text>L-proline + NAD(+) = (S)-1-pyrroline-5-carboxylate + NADH + 2 H(+)</text>
        <dbReference type="Rhea" id="RHEA:14105"/>
        <dbReference type="ChEBI" id="CHEBI:15378"/>
        <dbReference type="ChEBI" id="CHEBI:17388"/>
        <dbReference type="ChEBI" id="CHEBI:57540"/>
        <dbReference type="ChEBI" id="CHEBI:57945"/>
        <dbReference type="ChEBI" id="CHEBI:60039"/>
        <dbReference type="EC" id="1.5.1.2"/>
    </reaction>
</comment>
<dbReference type="Gene3D" id="3.40.50.720">
    <property type="entry name" value="NAD(P)-binding Rossmann-like Domain"/>
    <property type="match status" value="1"/>
</dbReference>
<name>A0A383RBP2_PAEAL</name>
<comment type="function">
    <text evidence="5 6">Catalyzes the reduction of 1-pyrroline-5-carboxylate (PCA) to L-proline.</text>
</comment>
<dbReference type="InterPro" id="IPR008927">
    <property type="entry name" value="6-PGluconate_DH-like_C_sf"/>
</dbReference>
<keyword evidence="4 6" id="KW-0560">Oxidoreductase</keyword>
<comment type="catalytic activity">
    <reaction evidence="6 8">
        <text>L-proline + NADP(+) = (S)-1-pyrroline-5-carboxylate + NADPH + 2 H(+)</text>
        <dbReference type="Rhea" id="RHEA:14109"/>
        <dbReference type="ChEBI" id="CHEBI:15378"/>
        <dbReference type="ChEBI" id="CHEBI:17388"/>
        <dbReference type="ChEBI" id="CHEBI:57783"/>
        <dbReference type="ChEBI" id="CHEBI:58349"/>
        <dbReference type="ChEBI" id="CHEBI:60039"/>
        <dbReference type="EC" id="1.5.1.2"/>
    </reaction>
</comment>